<evidence type="ECO:0000313" key="1">
    <source>
        <dbReference type="EMBL" id="OAA69953.1"/>
    </source>
</evidence>
<dbReference type="Proteomes" id="UP000076881">
    <property type="component" value="Unassembled WGS sequence"/>
</dbReference>
<protein>
    <submittedName>
        <fullName evidence="1">Uncharacterized protein</fullName>
    </submittedName>
</protein>
<proteinExistence type="predicted"/>
<gene>
    <name evidence="1" type="ORF">LEL_09769</name>
</gene>
<dbReference type="AlphaFoldDB" id="A0A168BD22"/>
<comment type="caution">
    <text evidence="1">The sequence shown here is derived from an EMBL/GenBank/DDBJ whole genome shotgun (WGS) entry which is preliminary data.</text>
</comment>
<evidence type="ECO:0000313" key="2">
    <source>
        <dbReference type="Proteomes" id="UP000076881"/>
    </source>
</evidence>
<dbReference type="EMBL" id="AZHF01000010">
    <property type="protein sequence ID" value="OAA69953.1"/>
    <property type="molecule type" value="Genomic_DNA"/>
</dbReference>
<dbReference type="OrthoDB" id="2117718at2759"/>
<accession>A0A168BD22</accession>
<reference evidence="1 2" key="1">
    <citation type="journal article" date="2016" name="Genome Biol. Evol.">
        <title>Divergent and convergent evolution of fungal pathogenicity.</title>
        <authorList>
            <person name="Shang Y."/>
            <person name="Xiao G."/>
            <person name="Zheng P."/>
            <person name="Cen K."/>
            <person name="Zhan S."/>
            <person name="Wang C."/>
        </authorList>
    </citation>
    <scope>NUCLEOTIDE SEQUENCE [LARGE SCALE GENOMIC DNA]</scope>
    <source>
        <strain evidence="1 2">RCEF 1005</strain>
    </source>
</reference>
<keyword evidence="2" id="KW-1185">Reference proteome</keyword>
<organism evidence="1 2">
    <name type="scientific">Akanthomyces lecanii RCEF 1005</name>
    <dbReference type="NCBI Taxonomy" id="1081108"/>
    <lineage>
        <taxon>Eukaryota</taxon>
        <taxon>Fungi</taxon>
        <taxon>Dikarya</taxon>
        <taxon>Ascomycota</taxon>
        <taxon>Pezizomycotina</taxon>
        <taxon>Sordariomycetes</taxon>
        <taxon>Hypocreomycetidae</taxon>
        <taxon>Hypocreales</taxon>
        <taxon>Cordycipitaceae</taxon>
        <taxon>Akanthomyces</taxon>
        <taxon>Cordyceps confragosa</taxon>
    </lineage>
</organism>
<name>A0A168BD22_CORDF</name>
<sequence length="173" mass="19178">MARPWKRCTKSASSFTRELVSLEGEMWRQLSLCCFNDMGTMLLVHGGRVLGIIGQELTDLVARGATTHVLPPPSTGHRAYHSARRPQLQQLLAESDDAQHDHILEAVRGVKGAGIIFCEEITAEAWRAAIDNLQSPPLVEGASLVVQRCLRQLLYDVMLKRTGEVGWYPLMGT</sequence>